<keyword evidence="2" id="KW-0378">Hydrolase</keyword>
<dbReference type="KEGG" id="bgt:106076966"/>
<dbReference type="SUPFAM" id="SSF55920">
    <property type="entry name" value="Creatinase/aminopeptidase"/>
    <property type="match status" value="1"/>
</dbReference>
<feature type="domain" description="Peptidase M24" evidence="4">
    <location>
        <begin position="1"/>
        <end position="177"/>
    </location>
</feature>
<evidence type="ECO:0000256" key="2">
    <source>
        <dbReference type="ARBA" id="ARBA00022801"/>
    </source>
</evidence>
<evidence type="ECO:0000259" key="4">
    <source>
        <dbReference type="Pfam" id="PF00557"/>
    </source>
</evidence>
<dbReference type="Proteomes" id="UP000076420">
    <property type="component" value="Unassembled WGS sequence"/>
</dbReference>
<reference evidence="5" key="1">
    <citation type="submission" date="2020-05" db="UniProtKB">
        <authorList>
            <consortium name="EnsemblMetazoa"/>
        </authorList>
    </citation>
    <scope>IDENTIFICATION</scope>
    <source>
        <strain evidence="5">BB02</strain>
    </source>
</reference>
<sequence>ISEESAAQKLYQYRKAHKQFISESFSTISAFGPNSSIIHYNRSKNHIIKDNIYLIDSGGHYFGATTDVTRTVSFGNPSEEQKFRYTLVLKSMIALSDAYFSENTTTSKLDEIARKNILNNGFDYGHGTSHGVGNYLCVHEPPHISKKNDEFNIHENIIISNEPGVYVENEYGIRIENL</sequence>
<accession>A0A2C9KYG6</accession>
<evidence type="ECO:0000313" key="5">
    <source>
        <dbReference type="EnsemblMetazoa" id="BGLB025004-PA"/>
    </source>
</evidence>
<dbReference type="GO" id="GO:0016787">
    <property type="term" value="F:hydrolase activity"/>
    <property type="evidence" value="ECO:0007669"/>
    <property type="project" value="UniProtKB-KW"/>
</dbReference>
<comment type="similarity">
    <text evidence="3">Belongs to the peptidase M24B family.</text>
</comment>
<dbReference type="Gene3D" id="3.90.230.10">
    <property type="entry name" value="Creatinase/methionine aminopeptidase superfamily"/>
    <property type="match status" value="1"/>
</dbReference>
<dbReference type="PANTHER" id="PTHR43763:SF6">
    <property type="entry name" value="XAA-PRO AMINOPEPTIDASE 1"/>
    <property type="match status" value="1"/>
</dbReference>
<evidence type="ECO:0000256" key="1">
    <source>
        <dbReference type="ARBA" id="ARBA00022723"/>
    </source>
</evidence>
<dbReference type="InterPro" id="IPR050422">
    <property type="entry name" value="X-Pro_aminopeptidase_P"/>
</dbReference>
<dbReference type="PANTHER" id="PTHR43763">
    <property type="entry name" value="XAA-PRO AMINOPEPTIDASE 1"/>
    <property type="match status" value="1"/>
</dbReference>
<protein>
    <recommendedName>
        <fullName evidence="4">Peptidase M24 domain-containing protein</fullName>
    </recommendedName>
</protein>
<evidence type="ECO:0000256" key="3">
    <source>
        <dbReference type="RuleBase" id="RU000590"/>
    </source>
</evidence>
<dbReference type="InterPro" id="IPR000994">
    <property type="entry name" value="Pept_M24"/>
</dbReference>
<dbReference type="Pfam" id="PF00557">
    <property type="entry name" value="Peptidase_M24"/>
    <property type="match status" value="1"/>
</dbReference>
<dbReference type="EnsemblMetazoa" id="BGLB025004-RA">
    <property type="protein sequence ID" value="BGLB025004-PA"/>
    <property type="gene ID" value="BGLB025004"/>
</dbReference>
<proteinExistence type="inferred from homology"/>
<dbReference type="InterPro" id="IPR001131">
    <property type="entry name" value="Peptidase_M24B_aminopep-P_CS"/>
</dbReference>
<keyword evidence="1 3" id="KW-0479">Metal-binding</keyword>
<gene>
    <name evidence="5" type="primary">106076966</name>
</gene>
<dbReference type="PROSITE" id="PS00491">
    <property type="entry name" value="PROLINE_PEPTIDASE"/>
    <property type="match status" value="1"/>
</dbReference>
<dbReference type="VEuPathDB" id="VectorBase:BGLB025004"/>
<organism evidence="5 6">
    <name type="scientific">Biomphalaria glabrata</name>
    <name type="common">Bloodfluke planorb</name>
    <name type="synonym">Freshwater snail</name>
    <dbReference type="NCBI Taxonomy" id="6526"/>
    <lineage>
        <taxon>Eukaryota</taxon>
        <taxon>Metazoa</taxon>
        <taxon>Spiralia</taxon>
        <taxon>Lophotrochozoa</taxon>
        <taxon>Mollusca</taxon>
        <taxon>Gastropoda</taxon>
        <taxon>Heterobranchia</taxon>
        <taxon>Euthyneura</taxon>
        <taxon>Panpulmonata</taxon>
        <taxon>Hygrophila</taxon>
        <taxon>Lymnaeoidea</taxon>
        <taxon>Planorbidae</taxon>
        <taxon>Biomphalaria</taxon>
    </lineage>
</organism>
<name>A0A2C9KYG6_BIOGL</name>
<dbReference type="STRING" id="6526.A0A2C9KYG6"/>
<dbReference type="GO" id="GO:0046872">
    <property type="term" value="F:metal ion binding"/>
    <property type="evidence" value="ECO:0007669"/>
    <property type="project" value="UniProtKB-KW"/>
</dbReference>
<dbReference type="VEuPathDB" id="VectorBase:BGLAX_026961"/>
<dbReference type="AlphaFoldDB" id="A0A2C9KYG6"/>
<dbReference type="InterPro" id="IPR036005">
    <property type="entry name" value="Creatinase/aminopeptidase-like"/>
</dbReference>
<evidence type="ECO:0000313" key="6">
    <source>
        <dbReference type="Proteomes" id="UP000076420"/>
    </source>
</evidence>